<evidence type="ECO:0000256" key="4">
    <source>
        <dbReference type="ARBA" id="ARBA00023043"/>
    </source>
</evidence>
<comment type="function">
    <text evidence="1">May be a substrate-recognition component of a SCF-like ECS (Elongin-Cullin-SOCS-box protein) E3 ubiquitin-protein ligase complex which mediates the ubiquitination and subsequent proteasomal degradation of target proteins.</text>
</comment>
<dbReference type="OrthoDB" id="6419934at2759"/>
<dbReference type="InterPro" id="IPR036770">
    <property type="entry name" value="Ankyrin_rpt-contain_sf"/>
</dbReference>
<dbReference type="Gene3D" id="1.25.40.20">
    <property type="entry name" value="Ankyrin repeat-containing domain"/>
    <property type="match status" value="1"/>
</dbReference>
<dbReference type="EMBL" id="CAIIXF020000009">
    <property type="protein sequence ID" value="CAH1794575.1"/>
    <property type="molecule type" value="Genomic_DNA"/>
</dbReference>
<name>A0A8J1U5L5_OWEFU</name>
<dbReference type="SUPFAM" id="SSF158235">
    <property type="entry name" value="SOCS box-like"/>
    <property type="match status" value="1"/>
</dbReference>
<gene>
    <name evidence="5" type="ORF">OFUS_LOCUS19246</name>
</gene>
<evidence type="ECO:0000256" key="2">
    <source>
        <dbReference type="ARBA" id="ARBA00014074"/>
    </source>
</evidence>
<dbReference type="GO" id="GO:0035556">
    <property type="term" value="P:intracellular signal transduction"/>
    <property type="evidence" value="ECO:0007669"/>
    <property type="project" value="InterPro"/>
</dbReference>
<evidence type="ECO:0000256" key="1">
    <source>
        <dbReference type="ARBA" id="ARBA00003062"/>
    </source>
</evidence>
<dbReference type="CDD" id="cd03716">
    <property type="entry name" value="SOCS_ASB_like"/>
    <property type="match status" value="1"/>
</dbReference>
<keyword evidence="3" id="KW-0833">Ubl conjugation pathway</keyword>
<dbReference type="Pfam" id="PF00023">
    <property type="entry name" value="Ank"/>
    <property type="match status" value="1"/>
</dbReference>
<keyword evidence="4" id="KW-0040">ANK repeat</keyword>
<dbReference type="PANTHER" id="PTHR20966">
    <property type="entry name" value="ANKYRIN REPEAT AND SOCS BOX PROTEIN 17"/>
    <property type="match status" value="1"/>
</dbReference>
<reference evidence="5" key="1">
    <citation type="submission" date="2022-03" db="EMBL/GenBank/DDBJ databases">
        <authorList>
            <person name="Martin C."/>
        </authorList>
    </citation>
    <scope>NUCLEOTIDE SEQUENCE</scope>
</reference>
<dbReference type="InterPro" id="IPR002110">
    <property type="entry name" value="Ankyrin_rpt"/>
</dbReference>
<comment type="caution">
    <text evidence="5">The sequence shown here is derived from an EMBL/GenBank/DDBJ whole genome shotgun (WGS) entry which is preliminary data.</text>
</comment>
<dbReference type="SUPFAM" id="SSF48403">
    <property type="entry name" value="Ankyrin repeat"/>
    <property type="match status" value="1"/>
</dbReference>
<proteinExistence type="predicted"/>
<dbReference type="Pfam" id="PF07525">
    <property type="entry name" value="SOCS_box"/>
    <property type="match status" value="1"/>
</dbReference>
<accession>A0A8J1U5L5</accession>
<evidence type="ECO:0000313" key="5">
    <source>
        <dbReference type="EMBL" id="CAH1794575.1"/>
    </source>
</evidence>
<sequence length="379" mass="43660">MTTSKNIFTILQTKYGQGAFLNDEHAFKCRDSLVSLVRDHGNYRGVAERIAKDGLSFFTSTKDVASKENVLFMAAHVCFKYNVDNTPLVRSLVATSIVEQGNVAMWFNNQNLILLGDIPESQHQRNVLYDSSLQQTKSQRRSNNLDILNYILYHASDVPVKRYKRRRHFELVAFVDAPVKVVFSEHLTTPLLIACRKVHSDMVLLLLRHGADPLRTFGEHQHLFPKCPLENIIIQMNGMGLVFDFNNAHPSMRFLQQSNPIRVRRESSRERNLLRCLAYFCRVMPTLPITNSKALENILNPAPMIGVKSTNSSDDRMWVHQSFYERVSPYRTHNPPELLHLARVVIRNAIKTAWHPLHTSVFQLPLPRILMNYLDLQDD</sequence>
<dbReference type="Proteomes" id="UP000749559">
    <property type="component" value="Unassembled WGS sequence"/>
</dbReference>
<dbReference type="SMART" id="SM00248">
    <property type="entry name" value="ANK"/>
    <property type="match status" value="2"/>
</dbReference>
<dbReference type="PANTHER" id="PTHR20966:SF2">
    <property type="entry name" value="ANKYRIN REPEAT AND SOCS BOX PROTEIN 17"/>
    <property type="match status" value="1"/>
</dbReference>
<protein>
    <recommendedName>
        <fullName evidence="2">Ankyrin repeat and SOCS box protein 17</fullName>
    </recommendedName>
</protein>
<dbReference type="InterPro" id="IPR039147">
    <property type="entry name" value="ASB17"/>
</dbReference>
<evidence type="ECO:0000256" key="3">
    <source>
        <dbReference type="ARBA" id="ARBA00022786"/>
    </source>
</evidence>
<keyword evidence="6" id="KW-1185">Reference proteome</keyword>
<organism evidence="5 6">
    <name type="scientific">Owenia fusiformis</name>
    <name type="common">Polychaete worm</name>
    <dbReference type="NCBI Taxonomy" id="6347"/>
    <lineage>
        <taxon>Eukaryota</taxon>
        <taxon>Metazoa</taxon>
        <taxon>Spiralia</taxon>
        <taxon>Lophotrochozoa</taxon>
        <taxon>Annelida</taxon>
        <taxon>Polychaeta</taxon>
        <taxon>Sedentaria</taxon>
        <taxon>Canalipalpata</taxon>
        <taxon>Sabellida</taxon>
        <taxon>Oweniida</taxon>
        <taxon>Oweniidae</taxon>
        <taxon>Owenia</taxon>
    </lineage>
</organism>
<dbReference type="AlphaFoldDB" id="A0A8J1U5L5"/>
<dbReference type="InterPro" id="IPR001496">
    <property type="entry name" value="SOCS_box"/>
</dbReference>
<dbReference type="InterPro" id="IPR036036">
    <property type="entry name" value="SOCS_box-like_dom_sf"/>
</dbReference>
<dbReference type="PROSITE" id="PS50225">
    <property type="entry name" value="SOCS"/>
    <property type="match status" value="1"/>
</dbReference>
<evidence type="ECO:0000313" key="6">
    <source>
        <dbReference type="Proteomes" id="UP000749559"/>
    </source>
</evidence>
<dbReference type="SMART" id="SM00969">
    <property type="entry name" value="SOCS_box"/>
    <property type="match status" value="1"/>
</dbReference>